<comment type="caution">
    <text evidence="2">The sequence shown here is derived from an EMBL/GenBank/DDBJ whole genome shotgun (WGS) entry which is preliminary data.</text>
</comment>
<keyword evidence="1" id="KW-1133">Transmembrane helix</keyword>
<sequence>MKHLDTVKLILGDPLGVATAPSGADFLPPGSVPPGSVPKTGSTAVIGVIVTVGSLATIVLEMRQS</sequence>
<dbReference type="AlphaFoldDB" id="A0A2G8T2I7"/>
<name>A0A2G8T2I7_9BURK</name>
<evidence type="ECO:0000313" key="2">
    <source>
        <dbReference type="EMBL" id="PIL40229.1"/>
    </source>
</evidence>
<dbReference type="EMBL" id="PDOB01000010">
    <property type="protein sequence ID" value="PIL40229.1"/>
    <property type="molecule type" value="Genomic_DNA"/>
</dbReference>
<reference evidence="2 3" key="1">
    <citation type="submission" date="2017-10" db="EMBL/GenBank/DDBJ databases">
        <title>Massilia psychrophilum sp. nov., a novel purple-pigmented bacterium isolated from Tianshan glacier, Xinjiang Municipality, China.</title>
        <authorList>
            <person name="Wang H."/>
        </authorList>
    </citation>
    <scope>NUCLEOTIDE SEQUENCE [LARGE SCALE GENOMIC DNA]</scope>
    <source>
        <strain evidence="2 3">JCM 30813</strain>
    </source>
</reference>
<dbReference type="Proteomes" id="UP000228593">
    <property type="component" value="Unassembled WGS sequence"/>
</dbReference>
<keyword evidence="3" id="KW-1185">Reference proteome</keyword>
<feature type="transmembrane region" description="Helical" evidence="1">
    <location>
        <begin position="41"/>
        <end position="60"/>
    </location>
</feature>
<proteinExistence type="predicted"/>
<organism evidence="2 3">
    <name type="scientific">Massilia psychrophila</name>
    <dbReference type="NCBI Taxonomy" id="1603353"/>
    <lineage>
        <taxon>Bacteria</taxon>
        <taxon>Pseudomonadati</taxon>
        <taxon>Pseudomonadota</taxon>
        <taxon>Betaproteobacteria</taxon>
        <taxon>Burkholderiales</taxon>
        <taxon>Oxalobacteraceae</taxon>
        <taxon>Telluria group</taxon>
        <taxon>Massilia</taxon>
    </lineage>
</organism>
<protein>
    <submittedName>
        <fullName evidence="2">Uncharacterized protein</fullName>
    </submittedName>
</protein>
<keyword evidence="1" id="KW-0472">Membrane</keyword>
<evidence type="ECO:0000313" key="3">
    <source>
        <dbReference type="Proteomes" id="UP000228593"/>
    </source>
</evidence>
<dbReference type="RefSeq" id="WP_099915571.1">
    <property type="nucleotide sequence ID" value="NZ_BMHS01000011.1"/>
</dbReference>
<accession>A0A2G8T2I7</accession>
<evidence type="ECO:0000256" key="1">
    <source>
        <dbReference type="SAM" id="Phobius"/>
    </source>
</evidence>
<keyword evidence="1" id="KW-0812">Transmembrane</keyword>
<gene>
    <name evidence="2" type="ORF">CR103_08570</name>
</gene>